<protein>
    <recommendedName>
        <fullName evidence="10">Protein FLX-like 4</fullName>
    </recommendedName>
</protein>
<keyword evidence="4 6" id="KW-0175">Coiled coil</keyword>
<evidence type="ECO:0000256" key="6">
    <source>
        <dbReference type="SAM" id="Coils"/>
    </source>
</evidence>
<dbReference type="PANTHER" id="PTHR33405">
    <property type="entry name" value="PROTEIN FLX-LIKE 2"/>
    <property type="match status" value="1"/>
</dbReference>
<keyword evidence="3" id="KW-0221">Differentiation</keyword>
<evidence type="ECO:0000313" key="8">
    <source>
        <dbReference type="EMBL" id="KAF9601823.1"/>
    </source>
</evidence>
<dbReference type="OrthoDB" id="1899348at2759"/>
<dbReference type="PANTHER" id="PTHR33405:SF18">
    <property type="entry name" value="PROTEIN FLX-LIKE 4"/>
    <property type="match status" value="1"/>
</dbReference>
<organism evidence="8 9">
    <name type="scientific">Coptis chinensis</name>
    <dbReference type="NCBI Taxonomy" id="261450"/>
    <lineage>
        <taxon>Eukaryota</taxon>
        <taxon>Viridiplantae</taxon>
        <taxon>Streptophyta</taxon>
        <taxon>Embryophyta</taxon>
        <taxon>Tracheophyta</taxon>
        <taxon>Spermatophyta</taxon>
        <taxon>Magnoliopsida</taxon>
        <taxon>Ranunculales</taxon>
        <taxon>Ranunculaceae</taxon>
        <taxon>Coptidoideae</taxon>
        <taxon>Coptis</taxon>
    </lineage>
</organism>
<dbReference type="InterPro" id="IPR040353">
    <property type="entry name" value="FLX/FLX-like"/>
</dbReference>
<comment type="caution">
    <text evidence="8">The sequence shown here is derived from an EMBL/GenBank/DDBJ whole genome shotgun (WGS) entry which is preliminary data.</text>
</comment>
<evidence type="ECO:0000313" key="9">
    <source>
        <dbReference type="Proteomes" id="UP000631114"/>
    </source>
</evidence>
<keyword evidence="9" id="KW-1185">Reference proteome</keyword>
<proteinExistence type="inferred from homology"/>
<feature type="coiled-coil region" evidence="6">
    <location>
        <begin position="107"/>
        <end position="193"/>
    </location>
</feature>
<dbReference type="GO" id="GO:0009908">
    <property type="term" value="P:flower development"/>
    <property type="evidence" value="ECO:0007669"/>
    <property type="project" value="UniProtKB-KW"/>
</dbReference>
<feature type="region of interest" description="Disordered" evidence="7">
    <location>
        <begin position="194"/>
        <end position="267"/>
    </location>
</feature>
<keyword evidence="5" id="KW-0287">Flowering</keyword>
<evidence type="ECO:0000256" key="2">
    <source>
        <dbReference type="ARBA" id="ARBA00022473"/>
    </source>
</evidence>
<dbReference type="Proteomes" id="UP000631114">
    <property type="component" value="Unassembled WGS sequence"/>
</dbReference>
<sequence>MLRHGPQPPEHMENKIAAQVAEMDRLTRENQKLGATQVNLRKELLATQQEVQRIQAHIGSIQTESDIQIRLLLEKIRKMEVDIQAGESMKKDVQQAHKEAQSLITTRQGLATEIQQATQELQKAHEEVEQLPELHSEVNKLRQEYHRLRAAFEYEKGLNVEKVEQLRGMEKNLVSMAREVSKLRADVLNAENRAHAPQPYGAPYTIPDSSYPPSVQGGGTYMDGYGRPQIQMDGGVAGSGDIPYESAATSSNGDGDIGAAVGSSSAL</sequence>
<reference evidence="8 9" key="1">
    <citation type="submission" date="2020-10" db="EMBL/GenBank/DDBJ databases">
        <title>The Coptis chinensis genome and diversification of protoberbering-type alkaloids.</title>
        <authorList>
            <person name="Wang B."/>
            <person name="Shu S."/>
            <person name="Song C."/>
            <person name="Liu Y."/>
        </authorList>
    </citation>
    <scope>NUCLEOTIDE SEQUENCE [LARGE SCALE GENOMIC DNA]</scope>
    <source>
        <strain evidence="8">HL-2020</strain>
        <tissue evidence="8">Leaf</tissue>
    </source>
</reference>
<name>A0A835LN75_9MAGN</name>
<dbReference type="AlphaFoldDB" id="A0A835LN75"/>
<accession>A0A835LN75</accession>
<comment type="similarity">
    <text evidence="1">Belongs to the FLX family.</text>
</comment>
<evidence type="ECO:0000256" key="5">
    <source>
        <dbReference type="ARBA" id="ARBA00023089"/>
    </source>
</evidence>
<dbReference type="GO" id="GO:0030154">
    <property type="term" value="P:cell differentiation"/>
    <property type="evidence" value="ECO:0007669"/>
    <property type="project" value="UniProtKB-KW"/>
</dbReference>
<evidence type="ECO:0000256" key="3">
    <source>
        <dbReference type="ARBA" id="ARBA00022782"/>
    </source>
</evidence>
<evidence type="ECO:0008006" key="10">
    <source>
        <dbReference type="Google" id="ProtNLM"/>
    </source>
</evidence>
<evidence type="ECO:0000256" key="7">
    <source>
        <dbReference type="SAM" id="MobiDB-lite"/>
    </source>
</evidence>
<gene>
    <name evidence="8" type="ORF">IFM89_023482</name>
</gene>
<dbReference type="EMBL" id="JADFTS010000006">
    <property type="protein sequence ID" value="KAF9601823.1"/>
    <property type="molecule type" value="Genomic_DNA"/>
</dbReference>
<evidence type="ECO:0000256" key="1">
    <source>
        <dbReference type="ARBA" id="ARBA00005405"/>
    </source>
</evidence>
<evidence type="ECO:0000256" key="4">
    <source>
        <dbReference type="ARBA" id="ARBA00023054"/>
    </source>
</evidence>
<keyword evidence="2" id="KW-0217">Developmental protein</keyword>